<dbReference type="NCBIfam" id="TIGR00552">
    <property type="entry name" value="nadE"/>
    <property type="match status" value="1"/>
</dbReference>
<dbReference type="Pfam" id="PF02540">
    <property type="entry name" value="NAD_synthase"/>
    <property type="match status" value="1"/>
</dbReference>
<evidence type="ECO:0000256" key="7">
    <source>
        <dbReference type="ARBA" id="ARBA00052340"/>
    </source>
</evidence>
<evidence type="ECO:0000259" key="9">
    <source>
        <dbReference type="PROSITE" id="PS50263"/>
    </source>
</evidence>
<dbReference type="InterPro" id="IPR003010">
    <property type="entry name" value="C-N_Hydrolase"/>
</dbReference>
<organism evidence="10">
    <name type="scientific">Chrysotila carterae</name>
    <name type="common">Marine alga</name>
    <name type="synonym">Syracosphaera carterae</name>
    <dbReference type="NCBI Taxonomy" id="13221"/>
    <lineage>
        <taxon>Eukaryota</taxon>
        <taxon>Haptista</taxon>
        <taxon>Haptophyta</taxon>
        <taxon>Prymnesiophyceae</taxon>
        <taxon>Isochrysidales</taxon>
        <taxon>Isochrysidaceae</taxon>
        <taxon>Chrysotila</taxon>
    </lineage>
</organism>
<proteinExistence type="inferred from homology"/>
<protein>
    <recommendedName>
        <fullName evidence="8">Glutamine-dependent NAD(+) synthetase</fullName>
        <ecNumber evidence="8">6.3.5.1</ecNumber>
    </recommendedName>
    <alternativeName>
        <fullName evidence="8">NAD(+) synthase [glutamine-hydrolyzing]</fullName>
    </alternativeName>
</protein>
<dbReference type="GO" id="GO:0003952">
    <property type="term" value="F:NAD+ synthase (glutamine-hydrolyzing) activity"/>
    <property type="evidence" value="ECO:0007669"/>
    <property type="project" value="UniProtKB-UniRule"/>
</dbReference>
<dbReference type="GO" id="GO:0009435">
    <property type="term" value="P:NAD+ biosynthetic process"/>
    <property type="evidence" value="ECO:0007669"/>
    <property type="project" value="UniProtKB-UniRule"/>
</dbReference>
<evidence type="ECO:0000256" key="5">
    <source>
        <dbReference type="ARBA" id="ARBA00022840"/>
    </source>
</evidence>
<dbReference type="EMBL" id="HBIZ01057277">
    <property type="protein sequence ID" value="CAE0783487.1"/>
    <property type="molecule type" value="Transcribed_RNA"/>
</dbReference>
<evidence type="ECO:0000256" key="2">
    <source>
        <dbReference type="ARBA" id="ARBA00007145"/>
    </source>
</evidence>
<dbReference type="UniPathway" id="UPA00253">
    <property type="reaction ID" value="UER00334"/>
</dbReference>
<dbReference type="PROSITE" id="PS50263">
    <property type="entry name" value="CN_HYDROLASE"/>
    <property type="match status" value="1"/>
</dbReference>
<keyword evidence="3 8" id="KW-0436">Ligase</keyword>
<evidence type="ECO:0000313" key="10">
    <source>
        <dbReference type="EMBL" id="CAE0783487.1"/>
    </source>
</evidence>
<dbReference type="HAMAP" id="MF_02090">
    <property type="entry name" value="NadE_glutamine_dep"/>
    <property type="match status" value="1"/>
</dbReference>
<evidence type="ECO:0000256" key="3">
    <source>
        <dbReference type="ARBA" id="ARBA00022598"/>
    </source>
</evidence>
<dbReference type="Gene3D" id="3.60.110.10">
    <property type="entry name" value="Carbon-nitrogen hydrolase"/>
    <property type="match status" value="1"/>
</dbReference>
<keyword evidence="5 8" id="KW-0067">ATP-binding</keyword>
<evidence type="ECO:0000256" key="8">
    <source>
        <dbReference type="PIRNR" id="PIRNR006630"/>
    </source>
</evidence>
<reference evidence="10" key="1">
    <citation type="submission" date="2021-01" db="EMBL/GenBank/DDBJ databases">
        <authorList>
            <person name="Corre E."/>
            <person name="Pelletier E."/>
            <person name="Niang G."/>
            <person name="Scheremetjew M."/>
            <person name="Finn R."/>
            <person name="Kale V."/>
            <person name="Holt S."/>
            <person name="Cochrane G."/>
            <person name="Meng A."/>
            <person name="Brown T."/>
            <person name="Cohen L."/>
        </authorList>
    </citation>
    <scope>NUCLEOTIDE SEQUENCE</scope>
    <source>
        <strain evidence="10">CCMP645</strain>
    </source>
</reference>
<dbReference type="InterPro" id="IPR036526">
    <property type="entry name" value="C-N_Hydrolase_sf"/>
</dbReference>
<dbReference type="InterPro" id="IPR003694">
    <property type="entry name" value="NAD_synthase"/>
</dbReference>
<evidence type="ECO:0000256" key="4">
    <source>
        <dbReference type="ARBA" id="ARBA00022741"/>
    </source>
</evidence>
<dbReference type="PIRSF" id="PIRSF006630">
    <property type="entry name" value="NADS_GAT"/>
    <property type="match status" value="1"/>
</dbReference>
<dbReference type="PANTHER" id="PTHR23090">
    <property type="entry name" value="NH 3 /GLUTAMINE-DEPENDENT NAD + SYNTHETASE"/>
    <property type="match status" value="1"/>
</dbReference>
<feature type="domain" description="CN hydrolase" evidence="9">
    <location>
        <begin position="31"/>
        <end position="301"/>
    </location>
</feature>
<dbReference type="InterPro" id="IPR014729">
    <property type="entry name" value="Rossmann-like_a/b/a_fold"/>
</dbReference>
<name>A0A7S4C0W7_CHRCT</name>
<dbReference type="GO" id="GO:0005524">
    <property type="term" value="F:ATP binding"/>
    <property type="evidence" value="ECO:0007669"/>
    <property type="project" value="UniProtKB-UniRule"/>
</dbReference>
<dbReference type="CDD" id="cd00553">
    <property type="entry name" value="NAD_synthase"/>
    <property type="match status" value="1"/>
</dbReference>
<dbReference type="Gene3D" id="3.40.50.620">
    <property type="entry name" value="HUPs"/>
    <property type="match status" value="1"/>
</dbReference>
<gene>
    <name evidence="10" type="ORF">PCAR00345_LOCUS36191</name>
</gene>
<dbReference type="GO" id="GO:0004359">
    <property type="term" value="F:glutaminase activity"/>
    <property type="evidence" value="ECO:0007669"/>
    <property type="project" value="InterPro"/>
</dbReference>
<evidence type="ECO:0000256" key="6">
    <source>
        <dbReference type="ARBA" id="ARBA00023027"/>
    </source>
</evidence>
<dbReference type="Pfam" id="PF00795">
    <property type="entry name" value="CN_hydrolase"/>
    <property type="match status" value="1"/>
</dbReference>
<comment type="catalytic activity">
    <reaction evidence="7 8">
        <text>deamido-NAD(+) + L-glutamine + ATP + H2O = L-glutamate + AMP + diphosphate + NAD(+) + H(+)</text>
        <dbReference type="Rhea" id="RHEA:24384"/>
        <dbReference type="ChEBI" id="CHEBI:15377"/>
        <dbReference type="ChEBI" id="CHEBI:15378"/>
        <dbReference type="ChEBI" id="CHEBI:29985"/>
        <dbReference type="ChEBI" id="CHEBI:30616"/>
        <dbReference type="ChEBI" id="CHEBI:33019"/>
        <dbReference type="ChEBI" id="CHEBI:57540"/>
        <dbReference type="ChEBI" id="CHEBI:58359"/>
        <dbReference type="ChEBI" id="CHEBI:58437"/>
        <dbReference type="ChEBI" id="CHEBI:456215"/>
        <dbReference type="EC" id="6.3.5.1"/>
    </reaction>
</comment>
<dbReference type="FunFam" id="3.40.50.620:FF:000036">
    <property type="entry name" value="Glutamine-dependent NAD(+) synthetase"/>
    <property type="match status" value="1"/>
</dbReference>
<dbReference type="FunFam" id="3.60.110.10:FF:000003">
    <property type="entry name" value="Glutamine-dependent NAD(+) synthetase"/>
    <property type="match status" value="1"/>
</dbReference>
<dbReference type="SUPFAM" id="SSF52402">
    <property type="entry name" value="Adenine nucleotide alpha hydrolases-like"/>
    <property type="match status" value="1"/>
</dbReference>
<keyword evidence="6 8" id="KW-0520">NAD</keyword>
<dbReference type="SUPFAM" id="SSF56317">
    <property type="entry name" value="Carbon-nitrogen hydrolase"/>
    <property type="match status" value="1"/>
</dbReference>
<dbReference type="InterPro" id="IPR014445">
    <property type="entry name" value="Gln-dep_NAD_synthase"/>
</dbReference>
<accession>A0A7S4C0W7</accession>
<sequence>MSAKRSRRDETDDAAAIDSAARLTFARPKLFTVATCSLNQWSLDFVGNLKRVSLSIQQAKEKGATFRTGPELELSGYGCEDHFLEQDTVLHCWQSLASLLDGDLTDGILCDVGMPVLHKNVRYNCRVFLLNRKVLLIRPKLCLCDDGNYRESRWFTEWDPTRGLEEHSLPGMIVAVTGQQSIPFGIAAIPTADTVVGTETCEELFTPKSPHIAMSLDGVEIIANGSGSHHRLRMLDQRLDLLRGATQKSGGLYLYANQRGCDGGRLYYDGCALIALNGKVLAQGEQFALGDVEVITASVDLEHVRSYRGAVPSRSRQAASAPAYPRVAGAANFAIGTDAIAPAGANTQKRARLMSESKPISLRLHTPEEEISFGPSCYLWDYLRRSGANGYFLPLSGGADSSSTAALVGIMCQQVAAAARAGNEQVISDARRIAGQGADWKPTDDKEFCKLIMHTSFMGTKNSSTETRDRAALLAKEIGAYHAPGIIDPMIEAILKVFKIFTGGEEPKYLKQGGSHAEDVALQNIQARSRMVLSYLLAQLLPWVRGKKGFLLVLGSANVDEALRGYMTKYDCSSADINPIGGISKGDLKRFLLFAADRFNLPSLKAVVLAKPTAELRPLLGNEIEQTDEEDMGMTYEELGIYGKLRKVERCGPVSMFTQLLAMWNGVYSASEISAKVKHFFSSYGRNRHKLTTLTPAYHAEGYSPDDNRFDLRQFLYPSWSRQFDTMDKLAAQADAK</sequence>
<keyword evidence="4 8" id="KW-0547">Nucleotide-binding</keyword>
<dbReference type="EC" id="6.3.5.1" evidence="8"/>
<dbReference type="InterPro" id="IPR022310">
    <property type="entry name" value="NAD/GMP_synthase"/>
</dbReference>
<dbReference type="AlphaFoldDB" id="A0A7S4C0W7"/>
<dbReference type="GO" id="GO:0005737">
    <property type="term" value="C:cytoplasm"/>
    <property type="evidence" value="ECO:0007669"/>
    <property type="project" value="InterPro"/>
</dbReference>
<evidence type="ECO:0000256" key="1">
    <source>
        <dbReference type="ARBA" id="ARBA00005188"/>
    </source>
</evidence>
<dbReference type="PANTHER" id="PTHR23090:SF9">
    <property type="entry name" value="GLUTAMINE-DEPENDENT NAD(+) SYNTHETASE"/>
    <property type="match status" value="1"/>
</dbReference>
<dbReference type="CDD" id="cd07570">
    <property type="entry name" value="GAT_Gln-NAD-synth"/>
    <property type="match status" value="1"/>
</dbReference>
<comment type="pathway">
    <text evidence="1 8">Cofactor biosynthesis; NAD(+) biosynthesis; NAD(+) from deamido-NAD(+) (L-Gln route): step 1/1.</text>
</comment>
<comment type="similarity">
    <text evidence="2 8">In the C-terminal section; belongs to the NAD synthetase family.</text>
</comment>